<evidence type="ECO:0008006" key="4">
    <source>
        <dbReference type="Google" id="ProtNLM"/>
    </source>
</evidence>
<name>A0A1G2CCV7_9BACT</name>
<feature type="region of interest" description="Disordered" evidence="1">
    <location>
        <begin position="36"/>
        <end position="60"/>
    </location>
</feature>
<evidence type="ECO:0000256" key="1">
    <source>
        <dbReference type="SAM" id="MobiDB-lite"/>
    </source>
</evidence>
<evidence type="ECO:0000313" key="3">
    <source>
        <dbReference type="Proteomes" id="UP000178880"/>
    </source>
</evidence>
<dbReference type="STRING" id="1798650.A2945_05505"/>
<accession>A0A1G2CCV7</accession>
<proteinExistence type="predicted"/>
<organism evidence="2 3">
    <name type="scientific">Candidatus Liptonbacteria bacterium RIFCSPLOWO2_01_FULL_52_25</name>
    <dbReference type="NCBI Taxonomy" id="1798650"/>
    <lineage>
        <taxon>Bacteria</taxon>
        <taxon>Candidatus Liptoniibacteriota</taxon>
    </lineage>
</organism>
<evidence type="ECO:0000313" key="2">
    <source>
        <dbReference type="EMBL" id="OGY99204.1"/>
    </source>
</evidence>
<dbReference type="Proteomes" id="UP000178880">
    <property type="component" value="Unassembled WGS sequence"/>
</dbReference>
<feature type="compositionally biased region" description="Basic residues" evidence="1">
    <location>
        <begin position="36"/>
        <end position="52"/>
    </location>
</feature>
<comment type="caution">
    <text evidence="2">The sequence shown here is derived from an EMBL/GenBank/DDBJ whole genome shotgun (WGS) entry which is preliminary data.</text>
</comment>
<gene>
    <name evidence="2" type="ORF">A2945_05505</name>
</gene>
<dbReference type="AlphaFoldDB" id="A0A1G2CCV7"/>
<sequence length="71" mass="8412">MGVEVRKRSGESASALLFNFTKRIKRSGVLKEARKRRFRGRAQSRLKRKRSAIHRDVKKKDYERQKKLGLI</sequence>
<dbReference type="EMBL" id="MHLA01000018">
    <property type="protein sequence ID" value="OGY99204.1"/>
    <property type="molecule type" value="Genomic_DNA"/>
</dbReference>
<protein>
    <recommendedName>
        <fullName evidence="4">30S ribosomal protein S21</fullName>
    </recommendedName>
</protein>
<reference evidence="2 3" key="1">
    <citation type="journal article" date="2016" name="Nat. Commun.">
        <title>Thousands of microbial genomes shed light on interconnected biogeochemical processes in an aquifer system.</title>
        <authorList>
            <person name="Anantharaman K."/>
            <person name="Brown C.T."/>
            <person name="Hug L.A."/>
            <person name="Sharon I."/>
            <person name="Castelle C.J."/>
            <person name="Probst A.J."/>
            <person name="Thomas B.C."/>
            <person name="Singh A."/>
            <person name="Wilkins M.J."/>
            <person name="Karaoz U."/>
            <person name="Brodie E.L."/>
            <person name="Williams K.H."/>
            <person name="Hubbard S.S."/>
            <person name="Banfield J.F."/>
        </authorList>
    </citation>
    <scope>NUCLEOTIDE SEQUENCE [LARGE SCALE GENOMIC DNA]</scope>
</reference>